<feature type="chain" id="PRO_5021349960" description="RNA-dependent RNA polymerase" evidence="2">
    <location>
        <begin position="18"/>
        <end position="635"/>
    </location>
</feature>
<dbReference type="AlphaFoldDB" id="A0A4Y9YIX9"/>
<keyword evidence="2" id="KW-0732">Signal</keyword>
<evidence type="ECO:0000313" key="5">
    <source>
        <dbReference type="Proteomes" id="UP000298390"/>
    </source>
</evidence>
<comment type="similarity">
    <text evidence="1">Belongs to the RdRP family.</text>
</comment>
<accession>A0A4Y9YIX9</accession>
<name>A0A4Y9YIX9_9APHY</name>
<sequence>MHVLIVLLYVAAPHAGGKVPAEKILTDGCGFMNWAALAAIARALKYTRFPTAVQGRIAGSKGVWTLHPHDRSPDDPPRIWVRPSQQKIKHFKLTLSHCIFELVAPPRVSVPSRLSRHTLMVLSHNAVSDEALVSLMEAGIDEEVRALSAFDDSHLLRATVAEVGRIFAARLQRLASGSARLFGLGREWGQDSDQQEEEEDPEHGQLGTLVDRNEYSGEPVKVHERASEMLAAGFRPQENPILFKSLRDIISYRITELIREYHITVPRSADAFIVPDPYGVLEPGEIHFRASDDLKDPLDGPGANQITGNVLSFEGSATTDPPENFLKDNFQSQEHIQQVSEVLEDMKSCSTAMREPCLQQALLVAYLYGLAHKHTLHNAWMFNTVLDSKKTGLIVKESVFHEDTNHYGHAQPPCMKPIAGVDEETEQGHLGYTRPCPQRDGALPPFILDQLLTAGKALETRFLQSFETLQPTSAHSFDADLSKPWADADSWATRLQEQRRYAEPRNDLQQIHRHVEKHVRLWQLAAGKSTATPSRTRRKRTASVAKPSDDFKLIAKSFADGPENVVFYDVKTICTLKASCAYKTNPKFAFSVAFYDLCRIKAESFGIAPQTREFADMMAVPSSVRRILTQKASGL</sequence>
<feature type="signal peptide" evidence="2">
    <location>
        <begin position="1"/>
        <end position="17"/>
    </location>
</feature>
<organism evidence="4 5">
    <name type="scientific">Rhodofomes roseus</name>
    <dbReference type="NCBI Taxonomy" id="34475"/>
    <lineage>
        <taxon>Eukaryota</taxon>
        <taxon>Fungi</taxon>
        <taxon>Dikarya</taxon>
        <taxon>Basidiomycota</taxon>
        <taxon>Agaricomycotina</taxon>
        <taxon>Agaricomycetes</taxon>
        <taxon>Polyporales</taxon>
        <taxon>Rhodofomes</taxon>
    </lineage>
</organism>
<dbReference type="PANTHER" id="PTHR23079">
    <property type="entry name" value="RNA-DEPENDENT RNA POLYMERASE"/>
    <property type="match status" value="1"/>
</dbReference>
<dbReference type="GO" id="GO:0030422">
    <property type="term" value="P:siRNA processing"/>
    <property type="evidence" value="ECO:0007669"/>
    <property type="project" value="TreeGrafter"/>
</dbReference>
<dbReference type="GO" id="GO:0031380">
    <property type="term" value="C:nuclear RNA-directed RNA polymerase complex"/>
    <property type="evidence" value="ECO:0007669"/>
    <property type="project" value="TreeGrafter"/>
</dbReference>
<keyword evidence="1" id="KW-0808">Transferase</keyword>
<evidence type="ECO:0000256" key="1">
    <source>
        <dbReference type="RuleBase" id="RU363098"/>
    </source>
</evidence>
<dbReference type="GO" id="GO:0003723">
    <property type="term" value="F:RNA binding"/>
    <property type="evidence" value="ECO:0007669"/>
    <property type="project" value="UniProtKB-KW"/>
</dbReference>
<dbReference type="EC" id="2.7.7.48" evidence="1"/>
<keyword evidence="1" id="KW-0696">RNA-directed RNA polymerase</keyword>
<dbReference type="GO" id="GO:0003968">
    <property type="term" value="F:RNA-directed RNA polymerase activity"/>
    <property type="evidence" value="ECO:0007669"/>
    <property type="project" value="UniProtKB-KW"/>
</dbReference>
<feature type="domain" description="RDRP core" evidence="3">
    <location>
        <begin position="23"/>
        <end position="310"/>
    </location>
</feature>
<dbReference type="Pfam" id="PF05183">
    <property type="entry name" value="RdRP"/>
    <property type="match status" value="1"/>
</dbReference>
<keyword evidence="1" id="KW-0548">Nucleotidyltransferase</keyword>
<dbReference type="STRING" id="34475.A0A4Y9YIX9"/>
<dbReference type="Proteomes" id="UP000298390">
    <property type="component" value="Unassembled WGS sequence"/>
</dbReference>
<dbReference type="EMBL" id="SEKV01000203">
    <property type="protein sequence ID" value="TFY61557.1"/>
    <property type="molecule type" value="Genomic_DNA"/>
</dbReference>
<proteinExistence type="inferred from homology"/>
<comment type="catalytic activity">
    <reaction evidence="1">
        <text>RNA(n) + a ribonucleoside 5'-triphosphate = RNA(n+1) + diphosphate</text>
        <dbReference type="Rhea" id="RHEA:21248"/>
        <dbReference type="Rhea" id="RHEA-COMP:14527"/>
        <dbReference type="Rhea" id="RHEA-COMP:17342"/>
        <dbReference type="ChEBI" id="CHEBI:33019"/>
        <dbReference type="ChEBI" id="CHEBI:61557"/>
        <dbReference type="ChEBI" id="CHEBI:140395"/>
        <dbReference type="EC" id="2.7.7.48"/>
    </reaction>
</comment>
<keyword evidence="1" id="KW-0694">RNA-binding</keyword>
<evidence type="ECO:0000256" key="2">
    <source>
        <dbReference type="SAM" id="SignalP"/>
    </source>
</evidence>
<protein>
    <recommendedName>
        <fullName evidence="1">RNA-dependent RNA polymerase</fullName>
        <ecNumber evidence="1">2.7.7.48</ecNumber>
    </recommendedName>
</protein>
<dbReference type="InterPro" id="IPR007855">
    <property type="entry name" value="RDRP"/>
</dbReference>
<comment type="caution">
    <text evidence="4">The sequence shown here is derived from an EMBL/GenBank/DDBJ whole genome shotgun (WGS) entry which is preliminary data.</text>
</comment>
<evidence type="ECO:0000313" key="4">
    <source>
        <dbReference type="EMBL" id="TFY61557.1"/>
    </source>
</evidence>
<gene>
    <name evidence="4" type="ORF">EVJ58_g4444</name>
</gene>
<reference evidence="4 5" key="1">
    <citation type="submission" date="2019-01" db="EMBL/GenBank/DDBJ databases">
        <title>Genome sequencing of the rare red list fungi Fomitopsis rosea.</title>
        <authorList>
            <person name="Buettner E."/>
            <person name="Kellner H."/>
        </authorList>
    </citation>
    <scope>NUCLEOTIDE SEQUENCE [LARGE SCALE GENOMIC DNA]</scope>
    <source>
        <strain evidence="4 5">DSM 105464</strain>
    </source>
</reference>
<evidence type="ECO:0000259" key="3">
    <source>
        <dbReference type="Pfam" id="PF05183"/>
    </source>
</evidence>
<dbReference type="PANTHER" id="PTHR23079:SF55">
    <property type="entry name" value="RNA-DIRECTED RNA POLYMERASE"/>
    <property type="match status" value="1"/>
</dbReference>
<dbReference type="InterPro" id="IPR057596">
    <property type="entry name" value="RDRP_core"/>
</dbReference>